<keyword evidence="4 12" id="KW-0336">GPI-anchor</keyword>
<sequence>MVLSRVVLLLSLLSTELVFGMLPIHIKGYRFIKPASPDNEPSSNKVFYVKGLDYQPGGSSGYNPESDEDVLTDEGKCARDVAVFQQIGINTIRIYSLNPDLNHDKCMTILNNAGIYVILDVNSGNYGEHLNRADPEGSYNAQYLSRVFKFIDAFKNYPNVLGFFAGNEVINDQENYETTTPPYIRALQRDMKQYIAKHADRHIPVGYSAADIEELRIPTLEYLQCNSLSGSTVDSKLEESKSDFFGLNTYEWCSGSTWTQSGYDKLNSSLSDPGIPLIFSEYGCNTRTPRTFEEVSDGLYAGLTDLSGGLVYEYSNEQNNYGLVDVDTSGNIKFRDDLVNLKNQYNKLSLPDITEEDVQNITAVECSASKISSVSSNFGTKNFTIPAQPSEIESLINEGAKGSNTGSILSDYTAPTSASYTILDTDGNKVDATITYDSANFQNKLGTSVSITINTSSASSTKSTSSSAASSTGSSKNEAVVGVPVYGGFTAGLIALIASLL</sequence>
<evidence type="ECO:0000256" key="6">
    <source>
        <dbReference type="ARBA" id="ARBA00022729"/>
    </source>
</evidence>
<dbReference type="InParanoid" id="G8JVE1"/>
<dbReference type="Gene3D" id="3.20.20.80">
    <property type="entry name" value="Glycosidases"/>
    <property type="match status" value="1"/>
</dbReference>
<evidence type="ECO:0000256" key="10">
    <source>
        <dbReference type="ARBA" id="ARBA00023288"/>
    </source>
</evidence>
<keyword evidence="14" id="KW-1185">Reference proteome</keyword>
<feature type="signal peptide" evidence="12">
    <location>
        <begin position="1"/>
        <end position="20"/>
    </location>
</feature>
<dbReference type="Pfam" id="PF03198">
    <property type="entry name" value="Glyco_hydro_72"/>
    <property type="match status" value="1"/>
</dbReference>
<evidence type="ECO:0000256" key="9">
    <source>
        <dbReference type="ARBA" id="ARBA00023180"/>
    </source>
</evidence>
<feature type="chain" id="PRO_5005133008" description="1,3-beta-glucanosyltransferase" evidence="12">
    <location>
        <begin position="21"/>
        <end position="501"/>
    </location>
</feature>
<dbReference type="PANTHER" id="PTHR31468:SF4">
    <property type="entry name" value="1,3-BETA-GLUCANOSYLTRANSFERASE GAS3-RELATED"/>
    <property type="match status" value="1"/>
</dbReference>
<dbReference type="EMBL" id="CP002502">
    <property type="protein sequence ID" value="AET40620.1"/>
    <property type="molecule type" value="Genomic_DNA"/>
</dbReference>
<evidence type="ECO:0000256" key="4">
    <source>
        <dbReference type="ARBA" id="ARBA00022622"/>
    </source>
</evidence>
<organism evidence="13 14">
    <name type="scientific">Eremothecium cymbalariae (strain CBS 270.75 / DBVPG 7215 / KCTC 17166 / NRRL Y-17582)</name>
    <name type="common">Yeast</name>
    <dbReference type="NCBI Taxonomy" id="931890"/>
    <lineage>
        <taxon>Eukaryota</taxon>
        <taxon>Fungi</taxon>
        <taxon>Dikarya</taxon>
        <taxon>Ascomycota</taxon>
        <taxon>Saccharomycotina</taxon>
        <taxon>Saccharomycetes</taxon>
        <taxon>Saccharomycetales</taxon>
        <taxon>Saccharomycetaceae</taxon>
        <taxon>Eremothecium</taxon>
    </lineage>
</organism>
<comment type="subcellular location">
    <subcellularLocation>
        <location evidence="1">Cell envelope</location>
    </subcellularLocation>
    <subcellularLocation>
        <location evidence="12">Cell membrane</location>
        <topology evidence="12">Lipid-anchor</topology>
        <topology evidence="12">GPI-anchor</topology>
    </subcellularLocation>
    <subcellularLocation>
        <location evidence="2">Membrane</location>
        <topology evidence="2">Lipid-anchor</topology>
        <topology evidence="2">GPI-anchor</topology>
    </subcellularLocation>
</comment>
<dbReference type="OrthoDB" id="421038at2759"/>
<dbReference type="HOGENOM" id="CLU_021855_1_2_1"/>
<name>G8JVE1_ERECY</name>
<keyword evidence="10 12" id="KW-0449">Lipoprotein</keyword>
<dbReference type="EC" id="2.4.1.-" evidence="12"/>
<dbReference type="GO" id="GO:0098552">
    <property type="term" value="C:side of membrane"/>
    <property type="evidence" value="ECO:0007669"/>
    <property type="project" value="UniProtKB-KW"/>
</dbReference>
<dbReference type="GO" id="GO:0031505">
    <property type="term" value="P:fungal-type cell wall organization"/>
    <property type="evidence" value="ECO:0007669"/>
    <property type="project" value="TreeGrafter"/>
</dbReference>
<dbReference type="GO" id="GO:0005886">
    <property type="term" value="C:plasma membrane"/>
    <property type="evidence" value="ECO:0007669"/>
    <property type="project" value="UniProtKB-SubCell"/>
</dbReference>
<comment type="similarity">
    <text evidence="3 12">Belongs to the glycosyl hydrolase 72 family.</text>
</comment>
<evidence type="ECO:0000256" key="7">
    <source>
        <dbReference type="ARBA" id="ARBA00023136"/>
    </source>
</evidence>
<evidence type="ECO:0000256" key="1">
    <source>
        <dbReference type="ARBA" id="ARBA00004196"/>
    </source>
</evidence>
<dbReference type="InterPro" id="IPR004886">
    <property type="entry name" value="Glucanosyltransferase"/>
</dbReference>
<dbReference type="eggNOG" id="ENOG502QRZZ">
    <property type="taxonomic scope" value="Eukaryota"/>
</dbReference>
<evidence type="ECO:0000256" key="8">
    <source>
        <dbReference type="ARBA" id="ARBA00023157"/>
    </source>
</evidence>
<evidence type="ECO:0000256" key="11">
    <source>
        <dbReference type="ARBA" id="ARBA00023316"/>
    </source>
</evidence>
<evidence type="ECO:0000256" key="5">
    <source>
        <dbReference type="ARBA" id="ARBA00022679"/>
    </source>
</evidence>
<proteinExistence type="inferred from homology"/>
<accession>G8JVE1</accession>
<dbReference type="PANTHER" id="PTHR31468">
    <property type="entry name" value="1,3-BETA-GLUCANOSYLTRANSFERASE GAS1"/>
    <property type="match status" value="1"/>
</dbReference>
<protein>
    <recommendedName>
        <fullName evidence="12">1,3-beta-glucanosyltransferase</fullName>
        <ecNumber evidence="12">2.4.1.-</ecNumber>
    </recommendedName>
</protein>
<dbReference type="AlphaFoldDB" id="G8JVE1"/>
<dbReference type="GO" id="GO:0009277">
    <property type="term" value="C:fungal-type cell wall"/>
    <property type="evidence" value="ECO:0007669"/>
    <property type="project" value="EnsemblFungi"/>
</dbReference>
<gene>
    <name evidence="13" type="ordered locus">Ecym_6238</name>
</gene>
<evidence type="ECO:0000313" key="13">
    <source>
        <dbReference type="EMBL" id="AET40620.1"/>
    </source>
</evidence>
<keyword evidence="6 12" id="KW-0732">Signal</keyword>
<keyword evidence="9" id="KW-0325">Glycoprotein</keyword>
<evidence type="ECO:0000256" key="2">
    <source>
        <dbReference type="ARBA" id="ARBA00004589"/>
    </source>
</evidence>
<keyword evidence="8" id="KW-1015">Disulfide bond</keyword>
<dbReference type="GO" id="GO:0071970">
    <property type="term" value="P:fungal-type cell wall (1-&gt;3)-beta-D-glucan biosynthetic process"/>
    <property type="evidence" value="ECO:0007669"/>
    <property type="project" value="TreeGrafter"/>
</dbReference>
<dbReference type="KEGG" id="erc:Ecym_6238"/>
<dbReference type="SUPFAM" id="SSF51445">
    <property type="entry name" value="(Trans)glycosidases"/>
    <property type="match status" value="1"/>
</dbReference>
<evidence type="ECO:0000256" key="3">
    <source>
        <dbReference type="ARBA" id="ARBA00007528"/>
    </source>
</evidence>
<keyword evidence="5 12" id="KW-0808">Transferase</keyword>
<dbReference type="Proteomes" id="UP000006790">
    <property type="component" value="Chromosome 6"/>
</dbReference>
<dbReference type="OMA" id="HDKCMTI"/>
<dbReference type="FunCoup" id="G8JVE1">
    <property type="interactions" value="83"/>
</dbReference>
<dbReference type="GO" id="GO:0016740">
    <property type="term" value="F:transferase activity"/>
    <property type="evidence" value="ECO:0007669"/>
    <property type="project" value="UniProtKB-KW"/>
</dbReference>
<keyword evidence="7 12" id="KW-0472">Membrane</keyword>
<evidence type="ECO:0000313" key="14">
    <source>
        <dbReference type="Proteomes" id="UP000006790"/>
    </source>
</evidence>
<dbReference type="InterPro" id="IPR017853">
    <property type="entry name" value="GH"/>
</dbReference>
<dbReference type="GeneID" id="11471060"/>
<dbReference type="RefSeq" id="XP_003647437.1">
    <property type="nucleotide sequence ID" value="XM_003647389.1"/>
</dbReference>
<keyword evidence="11" id="KW-0961">Cell wall biogenesis/degradation</keyword>
<dbReference type="FunFam" id="3.20.20.80:FF:000032">
    <property type="entry name" value="1,3-beta-glucanosyltransferase"/>
    <property type="match status" value="1"/>
</dbReference>
<comment type="function">
    <text evidence="12">Splits internally a 1,3-beta-glucan molecule and transfers the newly generated reducing end (the donor) to the non-reducing end of another 1,3-beta-glucan molecule (the acceptor) forming a 1,3-beta linkage, resulting in the elongation of 1,3-beta-glucan chains in the cell wall.</text>
</comment>
<evidence type="ECO:0000256" key="12">
    <source>
        <dbReference type="RuleBase" id="RU361209"/>
    </source>
</evidence>
<reference evidence="14" key="1">
    <citation type="journal article" date="2012" name="G3 (Bethesda)">
        <title>Pichia sorbitophila, an interspecies yeast hybrid reveals early steps of genome resolution following polyploidization.</title>
        <authorList>
            <person name="Leh Louis V."/>
            <person name="Despons L."/>
            <person name="Friedrich A."/>
            <person name="Martin T."/>
            <person name="Durrens P."/>
            <person name="Casaregola S."/>
            <person name="Neuveglise C."/>
            <person name="Fairhead C."/>
            <person name="Marck C."/>
            <person name="Cruz J.A."/>
            <person name="Straub M.L."/>
            <person name="Kugler V."/>
            <person name="Sacerdot C."/>
            <person name="Uzunov Z."/>
            <person name="Thierry A."/>
            <person name="Weiss S."/>
            <person name="Bleykasten C."/>
            <person name="De Montigny J."/>
            <person name="Jacques N."/>
            <person name="Jung P."/>
            <person name="Lemaire M."/>
            <person name="Mallet S."/>
            <person name="Morel G."/>
            <person name="Richard G.F."/>
            <person name="Sarkar A."/>
            <person name="Savel G."/>
            <person name="Schacherer J."/>
            <person name="Seret M.L."/>
            <person name="Talla E."/>
            <person name="Samson G."/>
            <person name="Jubin C."/>
            <person name="Poulain J."/>
            <person name="Vacherie B."/>
            <person name="Barbe V."/>
            <person name="Pelletier E."/>
            <person name="Sherman D.J."/>
            <person name="Westhof E."/>
            <person name="Weissenbach J."/>
            <person name="Baret P.V."/>
            <person name="Wincker P."/>
            <person name="Gaillardin C."/>
            <person name="Dujon B."/>
            <person name="Souciet J.L."/>
        </authorList>
    </citation>
    <scope>NUCLEOTIDE SEQUENCE [LARGE SCALE GENOMIC DNA]</scope>
    <source>
        <strain evidence="14">CBS 270.75 / DBVPG 7215 / KCTC 17166 / NRRL Y-17582</strain>
    </source>
</reference>